<accession>A0A9W9ZK35</accession>
<comment type="caution">
    <text evidence="6">The sequence shown here is derived from an EMBL/GenBank/DDBJ whole genome shotgun (WGS) entry which is preliminary data.</text>
</comment>
<evidence type="ECO:0000313" key="6">
    <source>
        <dbReference type="EMBL" id="KAJ7382384.1"/>
    </source>
</evidence>
<dbReference type="AlphaFoldDB" id="A0A9W9ZK35"/>
<keyword evidence="2" id="KW-0863">Zinc-finger</keyword>
<sequence>MWFDHLSNIHQNRKRGVEKAARTRKAKSQSQSKTVRAKSKEQQPTKQLVTTQPQVVGSACLAEEPPGEQDIDWIGCDSCAGWFHVICVGPCNKKVPNQWQCSSCVESWEQGF</sequence>
<dbReference type="Pfam" id="PF00628">
    <property type="entry name" value="PHD"/>
    <property type="match status" value="1"/>
</dbReference>
<feature type="domain" description="PHD-type" evidence="5">
    <location>
        <begin position="67"/>
        <end position="104"/>
    </location>
</feature>
<dbReference type="SUPFAM" id="SSF57903">
    <property type="entry name" value="FYVE/PHD zinc finger"/>
    <property type="match status" value="1"/>
</dbReference>
<keyword evidence="1" id="KW-0479">Metal-binding</keyword>
<protein>
    <submittedName>
        <fullName evidence="6">Lysine-specific demethylase 5B</fullName>
    </submittedName>
</protein>
<feature type="region of interest" description="Disordered" evidence="4">
    <location>
        <begin position="1"/>
        <end position="50"/>
    </location>
</feature>
<evidence type="ECO:0000313" key="7">
    <source>
        <dbReference type="Proteomes" id="UP001163046"/>
    </source>
</evidence>
<proteinExistence type="predicted"/>
<dbReference type="CDD" id="cd15517">
    <property type="entry name" value="PHD_TCF19_like"/>
    <property type="match status" value="1"/>
</dbReference>
<reference evidence="6" key="1">
    <citation type="submission" date="2023-01" db="EMBL/GenBank/DDBJ databases">
        <title>Genome assembly of the deep-sea coral Lophelia pertusa.</title>
        <authorList>
            <person name="Herrera S."/>
            <person name="Cordes E."/>
        </authorList>
    </citation>
    <scope>NUCLEOTIDE SEQUENCE</scope>
    <source>
        <strain evidence="6">USNM1676648</strain>
        <tissue evidence="6">Polyp</tissue>
    </source>
</reference>
<dbReference type="OrthoDB" id="5972848at2759"/>
<evidence type="ECO:0000256" key="4">
    <source>
        <dbReference type="SAM" id="MobiDB-lite"/>
    </source>
</evidence>
<evidence type="ECO:0000256" key="2">
    <source>
        <dbReference type="ARBA" id="ARBA00022771"/>
    </source>
</evidence>
<name>A0A9W9ZK35_9CNID</name>
<evidence type="ECO:0000256" key="1">
    <source>
        <dbReference type="ARBA" id="ARBA00022723"/>
    </source>
</evidence>
<evidence type="ECO:0000259" key="5">
    <source>
        <dbReference type="Pfam" id="PF00628"/>
    </source>
</evidence>
<gene>
    <name evidence="6" type="primary">KDM5B</name>
    <name evidence="6" type="ORF">OS493_035225</name>
</gene>
<dbReference type="Proteomes" id="UP001163046">
    <property type="component" value="Unassembled WGS sequence"/>
</dbReference>
<evidence type="ECO:0000256" key="3">
    <source>
        <dbReference type="ARBA" id="ARBA00022833"/>
    </source>
</evidence>
<dbReference type="InterPro" id="IPR011011">
    <property type="entry name" value="Znf_FYVE_PHD"/>
</dbReference>
<dbReference type="InterPro" id="IPR019787">
    <property type="entry name" value="Znf_PHD-finger"/>
</dbReference>
<keyword evidence="3" id="KW-0862">Zinc</keyword>
<keyword evidence="7" id="KW-1185">Reference proteome</keyword>
<dbReference type="InterPro" id="IPR013083">
    <property type="entry name" value="Znf_RING/FYVE/PHD"/>
</dbReference>
<organism evidence="6 7">
    <name type="scientific">Desmophyllum pertusum</name>
    <dbReference type="NCBI Taxonomy" id="174260"/>
    <lineage>
        <taxon>Eukaryota</taxon>
        <taxon>Metazoa</taxon>
        <taxon>Cnidaria</taxon>
        <taxon>Anthozoa</taxon>
        <taxon>Hexacorallia</taxon>
        <taxon>Scleractinia</taxon>
        <taxon>Caryophylliina</taxon>
        <taxon>Caryophylliidae</taxon>
        <taxon>Desmophyllum</taxon>
    </lineage>
</organism>
<dbReference type="GO" id="GO:0008270">
    <property type="term" value="F:zinc ion binding"/>
    <property type="evidence" value="ECO:0007669"/>
    <property type="project" value="UniProtKB-KW"/>
</dbReference>
<dbReference type="EMBL" id="MU825925">
    <property type="protein sequence ID" value="KAJ7382384.1"/>
    <property type="molecule type" value="Genomic_DNA"/>
</dbReference>
<dbReference type="Gene3D" id="3.30.40.10">
    <property type="entry name" value="Zinc/RING finger domain, C3HC4 (zinc finger)"/>
    <property type="match status" value="1"/>
</dbReference>